<evidence type="ECO:0000313" key="2">
    <source>
        <dbReference type="Proteomes" id="UP000585437"/>
    </source>
</evidence>
<protein>
    <submittedName>
        <fullName evidence="1">Uncharacterized protein</fullName>
    </submittedName>
</protein>
<reference evidence="1 2" key="1">
    <citation type="submission" date="2020-08" db="EMBL/GenBank/DDBJ databases">
        <title>The Agave Microbiome: Exploring the role of microbial communities in plant adaptations to desert environments.</title>
        <authorList>
            <person name="Partida-Martinez L.P."/>
        </authorList>
    </citation>
    <scope>NUCLEOTIDE SEQUENCE [LARGE SCALE GENOMIC DNA]</scope>
    <source>
        <strain evidence="1 2">AS3.12</strain>
    </source>
</reference>
<comment type="caution">
    <text evidence="1">The sequence shown here is derived from an EMBL/GenBank/DDBJ whole genome shotgun (WGS) entry which is preliminary data.</text>
</comment>
<keyword evidence="2" id="KW-1185">Reference proteome</keyword>
<dbReference type="Proteomes" id="UP000585437">
    <property type="component" value="Unassembled WGS sequence"/>
</dbReference>
<accession>A0A7X0JQ53</accession>
<organism evidence="1 2">
    <name type="scientific">Rhizobium soli</name>
    <dbReference type="NCBI Taxonomy" id="424798"/>
    <lineage>
        <taxon>Bacteria</taxon>
        <taxon>Pseudomonadati</taxon>
        <taxon>Pseudomonadota</taxon>
        <taxon>Alphaproteobacteria</taxon>
        <taxon>Hyphomicrobiales</taxon>
        <taxon>Rhizobiaceae</taxon>
        <taxon>Rhizobium/Agrobacterium group</taxon>
        <taxon>Rhizobium</taxon>
    </lineage>
</organism>
<dbReference type="EMBL" id="JACHBU010000017">
    <property type="protein sequence ID" value="MBB6511104.1"/>
    <property type="molecule type" value="Genomic_DNA"/>
</dbReference>
<name>A0A7X0JQ53_9HYPH</name>
<proteinExistence type="predicted"/>
<sequence length="77" mass="8715">MTRSVRKLSDNDKLVLQSLLGRYALGYHLAGPERDDLIKETFLALATRPEVFFEKSVEQAVVETMAEVFASRRLSAE</sequence>
<gene>
    <name evidence="1" type="ORF">F4695_004502</name>
</gene>
<evidence type="ECO:0000313" key="1">
    <source>
        <dbReference type="EMBL" id="MBB6511104.1"/>
    </source>
</evidence>
<dbReference type="AlphaFoldDB" id="A0A7X0JQ53"/>
<dbReference type="RefSeq" id="WP_184656112.1">
    <property type="nucleotide sequence ID" value="NZ_JACHBU010000017.1"/>
</dbReference>